<dbReference type="AlphaFoldDB" id="E6UJT0"/>
<feature type="transmembrane region" description="Helical" evidence="1">
    <location>
        <begin position="166"/>
        <end position="186"/>
    </location>
</feature>
<sequence length="269" mass="30180">MICPICGSKNPDGSTFCIQCGAVTDDDDDSFFTEDKALLDEKFFGRHGADSYQSESYSTVQAVPVTEDISDAAYKGNRIHSRFIAKIAFLLAIVCFFFPFMSVSCDTSTITGSGDKYNTEVIYSGYNIICPTTISDKNVKKNENVEELRKNFILPSYKDYGNKEDANPWLLVTLLCCILGMMLLFIKKIKILPLASATCAVIALASLIIFNTDFYKRYITNSKTDLSEIKEYLKVNVKFGFVICFITIIIAFFSSVKTFTAERSLNQQR</sequence>
<proteinExistence type="predicted"/>
<evidence type="ECO:0000259" key="2">
    <source>
        <dbReference type="Pfam" id="PF13240"/>
    </source>
</evidence>
<evidence type="ECO:0000256" key="1">
    <source>
        <dbReference type="SAM" id="Phobius"/>
    </source>
</evidence>
<gene>
    <name evidence="3" type="ordered locus">Rumal_3479</name>
</gene>
<geneLocation type="plasmid" evidence="3 4">
    <name>pRUMAL01</name>
</geneLocation>
<feature type="domain" description="Zinc-ribbon" evidence="2">
    <location>
        <begin position="3"/>
        <end position="22"/>
    </location>
</feature>
<reference evidence="4" key="1">
    <citation type="journal article" date="2011" name="J. Bacteriol.">
        <title>Complete genome of the cellulolytic ruminal bacterium Ruminococcus albus 7.</title>
        <authorList>
            <person name="Suen G."/>
            <person name="Stevenson D.M."/>
            <person name="Bruce D.C."/>
            <person name="Chertkov O."/>
            <person name="Copeland A."/>
            <person name="Cheng J.F."/>
            <person name="Detter C."/>
            <person name="Detter J.C."/>
            <person name="Goodwin L.A."/>
            <person name="Han C.S."/>
            <person name="Hauser L.J."/>
            <person name="Ivanova N.N."/>
            <person name="Kyrpides N.C."/>
            <person name="Land M.L."/>
            <person name="Lapidus A."/>
            <person name="Lucas S."/>
            <person name="Ovchinnikova G."/>
            <person name="Pitluck S."/>
            <person name="Tapia R."/>
            <person name="Woyke T."/>
            <person name="Boyum J."/>
            <person name="Mead D."/>
            <person name="Weimer P.J."/>
        </authorList>
    </citation>
    <scope>NUCLEOTIDE SEQUENCE [LARGE SCALE GENOMIC DNA]</scope>
    <source>
        <strain evidence="4">ATCC 27210 / DSM 20455 / JCM 14654 / NCDO 2250 / 7</strain>
        <plasmid evidence="4">pRUMAL01</plasmid>
    </source>
</reference>
<dbReference type="InterPro" id="IPR026870">
    <property type="entry name" value="Zinc_ribbon_dom"/>
</dbReference>
<evidence type="ECO:0000313" key="3">
    <source>
        <dbReference type="EMBL" id="ADU23926.1"/>
    </source>
</evidence>
<dbReference type="OrthoDB" id="1864155at2"/>
<dbReference type="Pfam" id="PF13240">
    <property type="entry name" value="Zn_Ribbon_1"/>
    <property type="match status" value="1"/>
</dbReference>
<protein>
    <recommendedName>
        <fullName evidence="2">Zinc-ribbon domain-containing protein</fullName>
    </recommendedName>
</protein>
<keyword evidence="1" id="KW-1133">Transmembrane helix</keyword>
<keyword evidence="1" id="KW-0812">Transmembrane</keyword>
<accession>E6UJT0</accession>
<dbReference type="SUPFAM" id="SSF57783">
    <property type="entry name" value="Zinc beta-ribbon"/>
    <property type="match status" value="1"/>
</dbReference>
<keyword evidence="3" id="KW-0614">Plasmid</keyword>
<feature type="transmembrane region" description="Helical" evidence="1">
    <location>
        <begin position="239"/>
        <end position="259"/>
    </location>
</feature>
<dbReference type="HOGENOM" id="CLU_1034004_0_0_9"/>
<name>E6UJT0_RUMA7</name>
<dbReference type="KEGG" id="ral:Rumal_3479"/>
<feature type="transmembrane region" description="Helical" evidence="1">
    <location>
        <begin position="191"/>
        <end position="210"/>
    </location>
</feature>
<dbReference type="Proteomes" id="UP000006919">
    <property type="component" value="Plasmid pRUMAL01"/>
</dbReference>
<keyword evidence="1" id="KW-0472">Membrane</keyword>
<organism evidence="3 4">
    <name type="scientific">Ruminococcus albus (strain ATCC 27210 / DSM 20455 / JCM 14654 / NCDO 2250 / 7)</name>
    <dbReference type="NCBI Taxonomy" id="697329"/>
    <lineage>
        <taxon>Bacteria</taxon>
        <taxon>Bacillati</taxon>
        <taxon>Bacillota</taxon>
        <taxon>Clostridia</taxon>
        <taxon>Eubacteriales</taxon>
        <taxon>Oscillospiraceae</taxon>
        <taxon>Ruminococcus</taxon>
    </lineage>
</organism>
<evidence type="ECO:0000313" key="4">
    <source>
        <dbReference type="Proteomes" id="UP000006919"/>
    </source>
</evidence>
<dbReference type="RefSeq" id="WP_013483476.1">
    <property type="nucleotide sequence ID" value="NC_014824.1"/>
</dbReference>
<dbReference type="EMBL" id="CP002404">
    <property type="protein sequence ID" value="ADU23926.1"/>
    <property type="molecule type" value="Genomic_DNA"/>
</dbReference>
<feature type="transmembrane region" description="Helical" evidence="1">
    <location>
        <begin position="83"/>
        <end position="101"/>
    </location>
</feature>